<evidence type="ECO:0000313" key="3">
    <source>
        <dbReference type="Proteomes" id="UP001295423"/>
    </source>
</evidence>
<proteinExistence type="predicted"/>
<reference evidence="2" key="1">
    <citation type="submission" date="2023-08" db="EMBL/GenBank/DDBJ databases">
        <authorList>
            <person name="Audoor S."/>
            <person name="Bilcke G."/>
        </authorList>
    </citation>
    <scope>NUCLEOTIDE SEQUENCE</scope>
</reference>
<dbReference type="EMBL" id="CAKOGP040002089">
    <property type="protein sequence ID" value="CAJ1961191.1"/>
    <property type="molecule type" value="Genomic_DNA"/>
</dbReference>
<protein>
    <submittedName>
        <fullName evidence="2">Uncharacterized protein</fullName>
    </submittedName>
</protein>
<comment type="caution">
    <text evidence="2">The sequence shown here is derived from an EMBL/GenBank/DDBJ whole genome shotgun (WGS) entry which is preliminary data.</text>
</comment>
<sequence>MIAMQEYFCMLSEHHGSNCFVLVVDNAATPQKQQGKKETNKYSRRRSSCGYSSSDEKQDLKFSVVSPEDDKCPSRPRRTLDVDDEAVCLLANSETVVIAAAAVAVPKNDHAQNIWSLNPSHFQYSRNIATRNETSVKDDTPNSDLISREARWKF</sequence>
<name>A0AAD2G388_9STRA</name>
<evidence type="ECO:0000313" key="2">
    <source>
        <dbReference type="EMBL" id="CAJ1961191.1"/>
    </source>
</evidence>
<evidence type="ECO:0000256" key="1">
    <source>
        <dbReference type="SAM" id="MobiDB-lite"/>
    </source>
</evidence>
<dbReference type="Proteomes" id="UP001295423">
    <property type="component" value="Unassembled WGS sequence"/>
</dbReference>
<accession>A0AAD2G388</accession>
<organism evidence="2 3">
    <name type="scientific">Cylindrotheca closterium</name>
    <dbReference type="NCBI Taxonomy" id="2856"/>
    <lineage>
        <taxon>Eukaryota</taxon>
        <taxon>Sar</taxon>
        <taxon>Stramenopiles</taxon>
        <taxon>Ochrophyta</taxon>
        <taxon>Bacillariophyta</taxon>
        <taxon>Bacillariophyceae</taxon>
        <taxon>Bacillariophycidae</taxon>
        <taxon>Bacillariales</taxon>
        <taxon>Bacillariaceae</taxon>
        <taxon>Cylindrotheca</taxon>
    </lineage>
</organism>
<dbReference type="AlphaFoldDB" id="A0AAD2G388"/>
<keyword evidence="3" id="KW-1185">Reference proteome</keyword>
<gene>
    <name evidence="2" type="ORF">CYCCA115_LOCUS19083</name>
</gene>
<feature type="region of interest" description="Disordered" evidence="1">
    <location>
        <begin position="30"/>
        <end position="60"/>
    </location>
</feature>